<keyword evidence="2" id="KW-1133">Transmembrane helix</keyword>
<dbReference type="Pfam" id="PF09976">
    <property type="entry name" value="TPR_21"/>
    <property type="match status" value="1"/>
</dbReference>
<feature type="repeat" description="TPR" evidence="1">
    <location>
        <begin position="147"/>
        <end position="180"/>
    </location>
</feature>
<keyword evidence="2" id="KW-0812">Transmembrane</keyword>
<dbReference type="PROSITE" id="PS50005">
    <property type="entry name" value="TPR"/>
    <property type="match status" value="1"/>
</dbReference>
<keyword evidence="2" id="KW-0472">Membrane</keyword>
<feature type="transmembrane region" description="Helical" evidence="2">
    <location>
        <begin position="40"/>
        <end position="58"/>
    </location>
</feature>
<keyword evidence="1" id="KW-0802">TPR repeat</keyword>
<dbReference type="KEGG" id="fuv:JR347_00085"/>
<dbReference type="InterPro" id="IPR011990">
    <property type="entry name" value="TPR-like_helical_dom_sf"/>
</dbReference>
<protein>
    <submittedName>
        <fullName evidence="4">Tetratricopeptide repeat protein</fullName>
    </submittedName>
</protein>
<reference evidence="4" key="1">
    <citation type="submission" date="2021-02" db="EMBL/GenBank/DDBJ databases">
        <title>Fulvivirga sp. S481 isolated from sea water.</title>
        <authorList>
            <person name="Bae S.S."/>
            <person name="Baek K."/>
        </authorList>
    </citation>
    <scope>NUCLEOTIDE SEQUENCE</scope>
    <source>
        <strain evidence="4">S481</strain>
    </source>
</reference>
<dbReference type="AlphaFoldDB" id="A0A974WHW0"/>
<dbReference type="InterPro" id="IPR018704">
    <property type="entry name" value="SecYEG/CpoB_TPR"/>
</dbReference>
<dbReference type="InterPro" id="IPR019734">
    <property type="entry name" value="TPR_rpt"/>
</dbReference>
<dbReference type="SMART" id="SM00028">
    <property type="entry name" value="TPR"/>
    <property type="match status" value="2"/>
</dbReference>
<feature type="domain" description="Ancillary SecYEG translocon subunit/Cell division coordinator CpoB TPR" evidence="3">
    <location>
        <begin position="33"/>
        <end position="136"/>
    </location>
</feature>
<evidence type="ECO:0000256" key="2">
    <source>
        <dbReference type="SAM" id="Phobius"/>
    </source>
</evidence>
<sequence>MAKGNKQKEQEHHNDLLENPEALADQLSKTEQFVENNKTLVLGIGILLLLLVGGYFGFETYKKSQNEKAQNEMFQAIYYFESDSLDLALNGDGINLGFKDIIDEYSITSAANLANFYAGAAYLKQGDFKSALLYLEDFSADDLLIQARAYSLMGDANMELENYSKAAELYKKAASYKENKQFSPRYLMKAALAYEYAENIEAAKESYETVINEYWDSSEVQNAKKYKARLEKSAS</sequence>
<evidence type="ECO:0000259" key="3">
    <source>
        <dbReference type="Pfam" id="PF09976"/>
    </source>
</evidence>
<evidence type="ECO:0000256" key="1">
    <source>
        <dbReference type="PROSITE-ProRule" id="PRU00339"/>
    </source>
</evidence>
<organism evidence="4 5">
    <name type="scientific">Fulvivirga lutea</name>
    <dbReference type="NCBI Taxonomy" id="2810512"/>
    <lineage>
        <taxon>Bacteria</taxon>
        <taxon>Pseudomonadati</taxon>
        <taxon>Bacteroidota</taxon>
        <taxon>Cytophagia</taxon>
        <taxon>Cytophagales</taxon>
        <taxon>Fulvivirgaceae</taxon>
        <taxon>Fulvivirga</taxon>
    </lineage>
</organism>
<gene>
    <name evidence="4" type="ORF">JR347_00085</name>
</gene>
<dbReference type="Gene3D" id="1.25.40.10">
    <property type="entry name" value="Tetratricopeptide repeat domain"/>
    <property type="match status" value="1"/>
</dbReference>
<keyword evidence="5" id="KW-1185">Reference proteome</keyword>
<evidence type="ECO:0000313" key="4">
    <source>
        <dbReference type="EMBL" id="QSE97522.1"/>
    </source>
</evidence>
<dbReference type="RefSeq" id="WP_205722032.1">
    <property type="nucleotide sequence ID" value="NZ_CP070608.1"/>
</dbReference>
<proteinExistence type="predicted"/>
<accession>A0A974WHW0</accession>
<evidence type="ECO:0000313" key="5">
    <source>
        <dbReference type="Proteomes" id="UP000662783"/>
    </source>
</evidence>
<name>A0A974WHW0_9BACT</name>
<dbReference type="SUPFAM" id="SSF48452">
    <property type="entry name" value="TPR-like"/>
    <property type="match status" value="1"/>
</dbReference>
<dbReference type="EMBL" id="CP070608">
    <property type="protein sequence ID" value="QSE97522.1"/>
    <property type="molecule type" value="Genomic_DNA"/>
</dbReference>
<dbReference type="Proteomes" id="UP000662783">
    <property type="component" value="Chromosome"/>
</dbReference>